<sequence length="95" mass="10748">MKRHHEKALHCFRCLRGVTSKFRLEEIPVGHLIADIMCYFAKNSPPENCFVANSKRSNDIARCLSNSNGQGPPRDLLQFIAADKYHTPLTAVLHT</sequence>
<evidence type="ECO:0000313" key="2">
    <source>
        <dbReference type="Proteomes" id="UP000299102"/>
    </source>
</evidence>
<proteinExistence type="predicted"/>
<dbReference type="EMBL" id="BGZK01003304">
    <property type="protein sequence ID" value="GBO99753.1"/>
    <property type="molecule type" value="Genomic_DNA"/>
</dbReference>
<dbReference type="AlphaFoldDB" id="A0A4C1SCJ2"/>
<reference evidence="1 2" key="1">
    <citation type="journal article" date="2019" name="Commun. Biol.">
        <title>The bagworm genome reveals a unique fibroin gene that provides high tensile strength.</title>
        <authorList>
            <person name="Kono N."/>
            <person name="Nakamura H."/>
            <person name="Ohtoshi R."/>
            <person name="Tomita M."/>
            <person name="Numata K."/>
            <person name="Arakawa K."/>
        </authorList>
    </citation>
    <scope>NUCLEOTIDE SEQUENCE [LARGE SCALE GENOMIC DNA]</scope>
</reference>
<gene>
    <name evidence="1" type="ORF">EVAR_63859_1</name>
</gene>
<accession>A0A4C1SCJ2</accession>
<keyword evidence="2" id="KW-1185">Reference proteome</keyword>
<dbReference type="Proteomes" id="UP000299102">
    <property type="component" value="Unassembled WGS sequence"/>
</dbReference>
<protein>
    <submittedName>
        <fullName evidence="1">Uncharacterized protein</fullName>
    </submittedName>
</protein>
<name>A0A4C1SCJ2_EUMVA</name>
<comment type="caution">
    <text evidence="1">The sequence shown here is derived from an EMBL/GenBank/DDBJ whole genome shotgun (WGS) entry which is preliminary data.</text>
</comment>
<evidence type="ECO:0000313" key="1">
    <source>
        <dbReference type="EMBL" id="GBO99753.1"/>
    </source>
</evidence>
<organism evidence="1 2">
    <name type="scientific">Eumeta variegata</name>
    <name type="common">Bagworm moth</name>
    <name type="synonym">Eumeta japonica</name>
    <dbReference type="NCBI Taxonomy" id="151549"/>
    <lineage>
        <taxon>Eukaryota</taxon>
        <taxon>Metazoa</taxon>
        <taxon>Ecdysozoa</taxon>
        <taxon>Arthropoda</taxon>
        <taxon>Hexapoda</taxon>
        <taxon>Insecta</taxon>
        <taxon>Pterygota</taxon>
        <taxon>Neoptera</taxon>
        <taxon>Endopterygota</taxon>
        <taxon>Lepidoptera</taxon>
        <taxon>Glossata</taxon>
        <taxon>Ditrysia</taxon>
        <taxon>Tineoidea</taxon>
        <taxon>Psychidae</taxon>
        <taxon>Oiketicinae</taxon>
        <taxon>Eumeta</taxon>
    </lineage>
</organism>